<dbReference type="RefSeq" id="WP_170131820.1">
    <property type="nucleotide sequence ID" value="NZ_LR699115.1"/>
</dbReference>
<feature type="region of interest" description="Disordered" evidence="1">
    <location>
        <begin position="1"/>
        <end position="45"/>
    </location>
</feature>
<gene>
    <name evidence="2" type="ORF">C8D86_11413</name>
</gene>
<dbReference type="EMBL" id="QQAX01000014">
    <property type="protein sequence ID" value="RDI42544.1"/>
    <property type="molecule type" value="Genomic_DNA"/>
</dbReference>
<evidence type="ECO:0000256" key="1">
    <source>
        <dbReference type="SAM" id="MobiDB-lite"/>
    </source>
</evidence>
<accession>A0A370GJG7</accession>
<organism evidence="2 3">
    <name type="scientific">Aquicella lusitana</name>
    <dbReference type="NCBI Taxonomy" id="254246"/>
    <lineage>
        <taxon>Bacteria</taxon>
        <taxon>Pseudomonadati</taxon>
        <taxon>Pseudomonadota</taxon>
        <taxon>Gammaproteobacteria</taxon>
        <taxon>Legionellales</taxon>
        <taxon>Coxiellaceae</taxon>
        <taxon>Aquicella</taxon>
    </lineage>
</organism>
<evidence type="ECO:0000313" key="3">
    <source>
        <dbReference type="Proteomes" id="UP000254720"/>
    </source>
</evidence>
<proteinExistence type="predicted"/>
<evidence type="ECO:0000313" key="2">
    <source>
        <dbReference type="EMBL" id="RDI42544.1"/>
    </source>
</evidence>
<dbReference type="AlphaFoldDB" id="A0A370GJG7"/>
<sequence>MDPKYQNDQDKREIPVKKDPREIDREKAKNDKHRHEKGHVPEDQR</sequence>
<keyword evidence="3" id="KW-1185">Reference proteome</keyword>
<dbReference type="Proteomes" id="UP000254720">
    <property type="component" value="Unassembled WGS sequence"/>
</dbReference>
<feature type="compositionally biased region" description="Basic and acidic residues" evidence="1">
    <location>
        <begin position="1"/>
        <end position="29"/>
    </location>
</feature>
<reference evidence="2 3" key="1">
    <citation type="submission" date="2018-07" db="EMBL/GenBank/DDBJ databases">
        <title>Genomic Encyclopedia of Type Strains, Phase IV (KMG-IV): sequencing the most valuable type-strain genomes for metagenomic binning, comparative biology and taxonomic classification.</title>
        <authorList>
            <person name="Goeker M."/>
        </authorList>
    </citation>
    <scope>NUCLEOTIDE SEQUENCE [LARGE SCALE GENOMIC DNA]</scope>
    <source>
        <strain evidence="2 3">DSM 16500</strain>
    </source>
</reference>
<comment type="caution">
    <text evidence="2">The sequence shown here is derived from an EMBL/GenBank/DDBJ whole genome shotgun (WGS) entry which is preliminary data.</text>
</comment>
<name>A0A370GJG7_9COXI</name>
<protein>
    <submittedName>
        <fullName evidence="2">Uncharacterized protein</fullName>
    </submittedName>
</protein>